<organism evidence="9 10">
    <name type="scientific">Salmonella enterica subsp. enterica serovar Uganda str. R8-3404</name>
    <dbReference type="NCBI Taxonomy" id="913083"/>
    <lineage>
        <taxon>Bacteria</taxon>
        <taxon>Pseudomonadati</taxon>
        <taxon>Pseudomonadota</taxon>
        <taxon>Gammaproteobacteria</taxon>
        <taxon>Enterobacterales</taxon>
        <taxon>Enterobacteriaceae</taxon>
        <taxon>Salmonella</taxon>
    </lineage>
</organism>
<dbReference type="Gene3D" id="1.10.3720.10">
    <property type="entry name" value="MetI-like"/>
    <property type="match status" value="1"/>
</dbReference>
<dbReference type="Proteomes" id="UP000003915">
    <property type="component" value="Unassembled WGS sequence"/>
</dbReference>
<reference evidence="9 10" key="1">
    <citation type="journal article" date="2011" name="BMC Genomics">
        <title>Genome sequencing reveals diversification of virulence factor content and possible host adaptation in distinct subpopulations of Salmonella enterica.</title>
        <authorList>
            <person name="den Bakker H.C."/>
            <person name="Moreno Switt A.I."/>
            <person name="Govoni G."/>
            <person name="Cummings C.A."/>
            <person name="Ranieri M.L."/>
            <person name="Degoricija L."/>
            <person name="Hoelzer K."/>
            <person name="Rodriguez-Rivera L.D."/>
            <person name="Brown S."/>
            <person name="Bolchacova E."/>
            <person name="Furtado M.R."/>
            <person name="Wiedmann M."/>
        </authorList>
    </citation>
    <scope>NUCLEOTIDE SEQUENCE [LARGE SCALE GENOMIC DNA]</scope>
    <source>
        <strain evidence="9 10">R8-3404</strain>
    </source>
</reference>
<keyword evidence="4 7" id="KW-0812">Transmembrane</keyword>
<protein>
    <submittedName>
        <fullName evidence="9">Putative ABC transporter ATP-binding protein yehX</fullName>
    </submittedName>
</protein>
<dbReference type="SUPFAM" id="SSF161098">
    <property type="entry name" value="MetI-like"/>
    <property type="match status" value="1"/>
</dbReference>
<dbReference type="SUPFAM" id="SSF52540">
    <property type="entry name" value="P-loop containing nucleoside triphosphate hydrolases"/>
    <property type="match status" value="1"/>
</dbReference>
<evidence type="ECO:0000256" key="1">
    <source>
        <dbReference type="ARBA" id="ARBA00004429"/>
    </source>
</evidence>
<dbReference type="GO" id="GO:0031460">
    <property type="term" value="P:glycine betaine transport"/>
    <property type="evidence" value="ECO:0007669"/>
    <property type="project" value="UniProtKB-ARBA"/>
</dbReference>
<keyword evidence="2 7" id="KW-0813">Transport</keyword>
<name>A0A6C8H0E9_SALET</name>
<accession>A0A6C8H0E9</accession>
<keyword evidence="6 7" id="KW-0472">Membrane</keyword>
<dbReference type="GO" id="GO:0055085">
    <property type="term" value="P:transmembrane transport"/>
    <property type="evidence" value="ECO:0007669"/>
    <property type="project" value="InterPro"/>
</dbReference>
<evidence type="ECO:0000256" key="3">
    <source>
        <dbReference type="ARBA" id="ARBA00022519"/>
    </source>
</evidence>
<gene>
    <name evidence="9" type="ORF">LTSEUGA_3171</name>
</gene>
<keyword evidence="5 7" id="KW-1133">Transmembrane helix</keyword>
<dbReference type="InterPro" id="IPR027417">
    <property type="entry name" value="P-loop_NTPase"/>
</dbReference>
<feature type="transmembrane region" description="Helical" evidence="7">
    <location>
        <begin position="271"/>
        <end position="299"/>
    </location>
</feature>
<dbReference type="PANTHER" id="PTHR30177">
    <property type="entry name" value="GLYCINE BETAINE/L-PROLINE TRANSPORT SYSTEM PERMEASE PROTEIN PROW"/>
    <property type="match status" value="1"/>
</dbReference>
<feature type="transmembrane region" description="Helical" evidence="7">
    <location>
        <begin position="200"/>
        <end position="228"/>
    </location>
</feature>
<feature type="transmembrane region" description="Helical" evidence="7">
    <location>
        <begin position="320"/>
        <end position="343"/>
    </location>
</feature>
<comment type="subcellular location">
    <subcellularLocation>
        <location evidence="1">Cell inner membrane</location>
        <topology evidence="1">Multi-pass membrane protein</topology>
    </subcellularLocation>
    <subcellularLocation>
        <location evidence="7">Cell membrane</location>
        <topology evidence="7">Multi-pass membrane protein</topology>
    </subcellularLocation>
</comment>
<sequence length="397" mass="42780">TRGALQQEMTRIHQLLGRTIVLVTHDIDEALRLADHLVLMDGGHVIQQGSPLSMLTSPENDFVQAFFGRSELGVRLLSLRSVGDYVRRHEQLSGDALVEEMTLRDALSMFVARRCDVLPVANQQGERALRYAPFPRASPAVRSISAICFRRRPPVKRLCDPLLWLIVLFLLLLFGLPYSQPFFAALFPDLPRPVYQQESFAALALAHFWLVGISSLFAVVVGVGAGIAVTRESGKEFRPLVETIAAVGQTFPPVAVLAIAVPVMGFGQQPAIIALILYGVLPILQATLAGLGAVPASVMSVASGMGMSRRQQLYQVELPLAAPVILAGIRTSVIINIGTATIASTVGASTLGTPIIIGLSGFNTAYVIQGALLVALAAIIIDRLFERLTRALTRHAK</sequence>
<dbReference type="Gene3D" id="3.40.50.300">
    <property type="entry name" value="P-loop containing nucleotide triphosphate hydrolases"/>
    <property type="match status" value="1"/>
</dbReference>
<evidence type="ECO:0000313" key="10">
    <source>
        <dbReference type="Proteomes" id="UP000003915"/>
    </source>
</evidence>
<feature type="non-terminal residue" evidence="9">
    <location>
        <position position="1"/>
    </location>
</feature>
<dbReference type="InterPro" id="IPR000515">
    <property type="entry name" value="MetI-like"/>
</dbReference>
<dbReference type="PROSITE" id="PS50928">
    <property type="entry name" value="ABC_TM1"/>
    <property type="match status" value="1"/>
</dbReference>
<keyword evidence="3" id="KW-1003">Cell membrane</keyword>
<dbReference type="AlphaFoldDB" id="A0A6C8H0E9"/>
<dbReference type="GO" id="GO:0005886">
    <property type="term" value="C:plasma membrane"/>
    <property type="evidence" value="ECO:0007669"/>
    <property type="project" value="UniProtKB-SubCell"/>
</dbReference>
<dbReference type="EMBL" id="AFCV01000802">
    <property type="protein sequence ID" value="EHC90363.1"/>
    <property type="molecule type" value="Genomic_DNA"/>
</dbReference>
<evidence type="ECO:0000313" key="9">
    <source>
        <dbReference type="EMBL" id="EHC90363.1"/>
    </source>
</evidence>
<proteinExistence type="inferred from homology"/>
<comment type="similarity">
    <text evidence="7">Belongs to the binding-protein-dependent transport system permease family.</text>
</comment>
<comment type="caution">
    <text evidence="9">The sequence shown here is derived from an EMBL/GenBank/DDBJ whole genome shotgun (WGS) entry which is preliminary data.</text>
</comment>
<feature type="domain" description="ABC transmembrane type-1" evidence="8">
    <location>
        <begin position="204"/>
        <end position="385"/>
    </location>
</feature>
<evidence type="ECO:0000256" key="6">
    <source>
        <dbReference type="ARBA" id="ARBA00023136"/>
    </source>
</evidence>
<evidence type="ECO:0000256" key="7">
    <source>
        <dbReference type="RuleBase" id="RU363032"/>
    </source>
</evidence>
<evidence type="ECO:0000256" key="5">
    <source>
        <dbReference type="ARBA" id="ARBA00022989"/>
    </source>
</evidence>
<keyword evidence="9" id="KW-0547">Nucleotide-binding</keyword>
<feature type="transmembrane region" description="Helical" evidence="7">
    <location>
        <begin position="355"/>
        <end position="381"/>
    </location>
</feature>
<dbReference type="InterPro" id="IPR051204">
    <property type="entry name" value="ABC_transp_perm/SBD"/>
</dbReference>
<dbReference type="GO" id="GO:0005524">
    <property type="term" value="F:ATP binding"/>
    <property type="evidence" value="ECO:0007669"/>
    <property type="project" value="UniProtKB-KW"/>
</dbReference>
<feature type="transmembrane region" description="Helical" evidence="7">
    <location>
        <begin position="161"/>
        <end position="180"/>
    </location>
</feature>
<keyword evidence="9" id="KW-0067">ATP-binding</keyword>
<dbReference type="Pfam" id="PF00528">
    <property type="entry name" value="BPD_transp_1"/>
    <property type="match status" value="1"/>
</dbReference>
<evidence type="ECO:0000259" key="8">
    <source>
        <dbReference type="PROSITE" id="PS50928"/>
    </source>
</evidence>
<dbReference type="CDD" id="cd06261">
    <property type="entry name" value="TM_PBP2"/>
    <property type="match status" value="1"/>
</dbReference>
<dbReference type="InterPro" id="IPR035906">
    <property type="entry name" value="MetI-like_sf"/>
</dbReference>
<feature type="transmembrane region" description="Helical" evidence="7">
    <location>
        <begin position="240"/>
        <end position="265"/>
    </location>
</feature>
<keyword evidence="3" id="KW-0997">Cell inner membrane</keyword>
<evidence type="ECO:0000256" key="2">
    <source>
        <dbReference type="ARBA" id="ARBA00022448"/>
    </source>
</evidence>
<evidence type="ECO:0000256" key="4">
    <source>
        <dbReference type="ARBA" id="ARBA00022692"/>
    </source>
</evidence>
<dbReference type="FunFam" id="1.10.3720.10:FF:000001">
    <property type="entry name" value="Glycine betaine ABC transporter, permease"/>
    <property type="match status" value="1"/>
</dbReference>
<dbReference type="PANTHER" id="PTHR30177:SF32">
    <property type="entry name" value="GLYCINE BETAINE UPTAKE SYSTEM PERMEASE PROTEIN YEHW"/>
    <property type="match status" value="1"/>
</dbReference>